<evidence type="ECO:0000313" key="3">
    <source>
        <dbReference type="EMBL" id="EPS69716.1"/>
    </source>
</evidence>
<comment type="caution">
    <text evidence="3">The sequence shown here is derived from an EMBL/GenBank/DDBJ whole genome shotgun (WGS) entry which is preliminary data.</text>
</comment>
<reference evidence="3 4" key="1">
    <citation type="journal article" date="2013" name="BMC Genomics">
        <title>The miniature genome of a carnivorous plant Genlisea aurea contains a low number of genes and short non-coding sequences.</title>
        <authorList>
            <person name="Leushkin E.V."/>
            <person name="Sutormin R.A."/>
            <person name="Nabieva E.R."/>
            <person name="Penin A.A."/>
            <person name="Kondrashov A.S."/>
            <person name="Logacheva M.D."/>
        </authorList>
    </citation>
    <scope>NUCLEOTIDE SEQUENCE [LARGE SCALE GENOMIC DNA]</scope>
</reference>
<dbReference type="InterPro" id="IPR007651">
    <property type="entry name" value="Lipin_N"/>
</dbReference>
<accession>S8CXG3</accession>
<name>S8CXG3_9LAMI</name>
<dbReference type="GO" id="GO:0008195">
    <property type="term" value="F:phosphatidate phosphatase activity"/>
    <property type="evidence" value="ECO:0007669"/>
    <property type="project" value="TreeGrafter"/>
</dbReference>
<feature type="domain" description="Lipin N-terminal" evidence="2">
    <location>
        <begin position="14"/>
        <end position="108"/>
    </location>
</feature>
<dbReference type="AlphaFoldDB" id="S8CXG3"/>
<dbReference type="Proteomes" id="UP000015453">
    <property type="component" value="Unassembled WGS sequence"/>
</dbReference>
<feature type="compositionally biased region" description="Low complexity" evidence="1">
    <location>
        <begin position="340"/>
        <end position="358"/>
    </location>
</feature>
<keyword evidence="4" id="KW-1185">Reference proteome</keyword>
<evidence type="ECO:0000259" key="2">
    <source>
        <dbReference type="Pfam" id="PF04571"/>
    </source>
</evidence>
<dbReference type="EMBL" id="AUSU01002003">
    <property type="protein sequence ID" value="EPS69716.1"/>
    <property type="molecule type" value="Genomic_DNA"/>
</dbReference>
<feature type="region of interest" description="Disordered" evidence="1">
    <location>
        <begin position="331"/>
        <end position="384"/>
    </location>
</feature>
<dbReference type="Pfam" id="PF04571">
    <property type="entry name" value="Lipin_N"/>
    <property type="match status" value="1"/>
</dbReference>
<gene>
    <name evidence="3" type="ORF">M569_05052</name>
</gene>
<feature type="compositionally biased region" description="Basic and acidic residues" evidence="1">
    <location>
        <begin position="365"/>
        <end position="377"/>
    </location>
</feature>
<protein>
    <recommendedName>
        <fullName evidence="2">Lipin N-terminal domain-containing protein</fullName>
    </recommendedName>
</protein>
<organism evidence="3 4">
    <name type="scientific">Genlisea aurea</name>
    <dbReference type="NCBI Taxonomy" id="192259"/>
    <lineage>
        <taxon>Eukaryota</taxon>
        <taxon>Viridiplantae</taxon>
        <taxon>Streptophyta</taxon>
        <taxon>Embryophyta</taxon>
        <taxon>Tracheophyta</taxon>
        <taxon>Spermatophyta</taxon>
        <taxon>Magnoliopsida</taxon>
        <taxon>eudicotyledons</taxon>
        <taxon>Gunneridae</taxon>
        <taxon>Pentapetalae</taxon>
        <taxon>asterids</taxon>
        <taxon>lamiids</taxon>
        <taxon>Lamiales</taxon>
        <taxon>Lentibulariaceae</taxon>
        <taxon>Genlisea</taxon>
    </lineage>
</organism>
<dbReference type="PANTHER" id="PTHR12181:SF59">
    <property type="entry name" value="PHOSPHATIDATE PHOSPHATASE PAH1"/>
    <property type="match status" value="1"/>
</dbReference>
<dbReference type="PANTHER" id="PTHR12181">
    <property type="entry name" value="LIPIN"/>
    <property type="match status" value="1"/>
</dbReference>
<evidence type="ECO:0000256" key="1">
    <source>
        <dbReference type="SAM" id="MobiDB-lite"/>
    </source>
</evidence>
<evidence type="ECO:0000313" key="4">
    <source>
        <dbReference type="Proteomes" id="UP000015453"/>
    </source>
</evidence>
<proteinExistence type="predicted"/>
<sequence>SLALGFKFFSLENMNVVGKVGSFITQGMYSVATPFHPFGGAVDIIVVKQNDGTFRTTPWYVRFGKFQGVLKGAEKIVRIEVNGVEANFHMYLDNSGEAYFLKEVDQDDGLEHADDLEVRAEDGSRDQGNNYDNLKGHDFYGEEVKDELYRIGINRLERTESDCNTFYEFQDEQASLDGSLEFSEYGGSGRYDTLHSVENALELQNSTSEVVLVSVDGHILTAPISSSERDSENVELSTPQFHLGPGGGAEEYNTSGKTWNSEYSSSRVVSIHEIDQHLEQGDREGGPIVRAQEVGDSVTTVTINSGSESSSGSLKKDEEFKSCLELSVLQNSGTETENHGSSMSDGDLDSSDSTSSLSAGNISDLEEKTGTTVREENMANAIGI</sequence>
<dbReference type="OrthoDB" id="4567at2759"/>
<dbReference type="InterPro" id="IPR026058">
    <property type="entry name" value="LIPIN"/>
</dbReference>
<feature type="non-terminal residue" evidence="3">
    <location>
        <position position="1"/>
    </location>
</feature>